<dbReference type="GO" id="GO:0006950">
    <property type="term" value="P:response to stress"/>
    <property type="evidence" value="ECO:0007669"/>
    <property type="project" value="UniProtKB-ARBA"/>
</dbReference>
<feature type="domain" description="SprT-like" evidence="1">
    <location>
        <begin position="1"/>
        <end position="138"/>
    </location>
</feature>
<gene>
    <name evidence="2" type="ORF">N864_11435</name>
</gene>
<keyword evidence="3" id="KW-1185">Reference proteome</keyword>
<evidence type="ECO:0000313" key="3">
    <source>
        <dbReference type="Proteomes" id="UP000019494"/>
    </source>
</evidence>
<dbReference type="RefSeq" id="WP_034720315.1">
    <property type="nucleotide sequence ID" value="NZ_AWQS01000224.1"/>
</dbReference>
<evidence type="ECO:0000259" key="1">
    <source>
        <dbReference type="SMART" id="SM00731"/>
    </source>
</evidence>
<comment type="caution">
    <text evidence="2">The sequence shown here is derived from an EMBL/GenBank/DDBJ whole genome shotgun (WGS) entry which is preliminary data.</text>
</comment>
<reference evidence="3" key="1">
    <citation type="submission" date="2013-08" db="EMBL/GenBank/DDBJ databases">
        <title>Intrasporangium oryzae NRRL B-24470.</title>
        <authorList>
            <person name="Liu H."/>
            <person name="Wang G."/>
        </authorList>
    </citation>
    <scope>NUCLEOTIDE SEQUENCE [LARGE SCALE GENOMIC DNA]</scope>
    <source>
        <strain evidence="3">Q5-1</strain>
    </source>
</reference>
<protein>
    <recommendedName>
        <fullName evidence="1">SprT-like domain-containing protein</fullName>
    </recommendedName>
</protein>
<dbReference type="OrthoDB" id="9793623at2"/>
<dbReference type="Proteomes" id="UP000019494">
    <property type="component" value="Unassembled WGS sequence"/>
</dbReference>
<organism evidence="2 3">
    <name type="scientific">Intrasporangium chromatireducens Q5-1</name>
    <dbReference type="NCBI Taxonomy" id="584657"/>
    <lineage>
        <taxon>Bacteria</taxon>
        <taxon>Bacillati</taxon>
        <taxon>Actinomycetota</taxon>
        <taxon>Actinomycetes</taxon>
        <taxon>Micrococcales</taxon>
        <taxon>Intrasporangiaceae</taxon>
        <taxon>Intrasporangium</taxon>
    </lineage>
</organism>
<dbReference type="Pfam" id="PF10263">
    <property type="entry name" value="SprT-like"/>
    <property type="match status" value="1"/>
</dbReference>
<proteinExistence type="predicted"/>
<dbReference type="AlphaFoldDB" id="W9GEU3"/>
<evidence type="ECO:0000313" key="2">
    <source>
        <dbReference type="EMBL" id="EWT04550.1"/>
    </source>
</evidence>
<dbReference type="InterPro" id="IPR006640">
    <property type="entry name" value="SprT-like_domain"/>
</dbReference>
<dbReference type="PATRIC" id="fig|584657.3.peg.3563"/>
<accession>W9GEU3</accession>
<sequence length="224" mass="24758">MDLTEALSLARELLREHGLDGWTVGLDRAKARAAACHFRDRRITLSSHLTALHEQDEVRDSILHEIAHALVGARHGHDEVWRAAALAIGSSGTRCVEGGPAVSGNWWGTCRAGHRTTRHRRPERVMTCAKCSPTFDLRHVIAWTYRGEEVPMHPNYVAELESLTGDRTALVGRRLRVGQRVRVKAPGAFEGSVGTIVKRGRTRFHVRSTAGVLTVPFALVEPTT</sequence>
<name>W9GEU3_9MICO</name>
<dbReference type="SMART" id="SM00731">
    <property type="entry name" value="SprT"/>
    <property type="match status" value="1"/>
</dbReference>
<dbReference type="EMBL" id="AWQS01000224">
    <property type="protein sequence ID" value="EWT04550.1"/>
    <property type="molecule type" value="Genomic_DNA"/>
</dbReference>